<protein>
    <submittedName>
        <fullName evidence="2">Uncharacterized protein</fullName>
    </submittedName>
</protein>
<feature type="transmembrane region" description="Helical" evidence="1">
    <location>
        <begin position="215"/>
        <end position="234"/>
    </location>
</feature>
<accession>A0AAP0BYR2</accession>
<dbReference type="EMBL" id="JBBWWQ010000002">
    <property type="protein sequence ID" value="KAK8953839.1"/>
    <property type="molecule type" value="Genomic_DNA"/>
</dbReference>
<feature type="transmembrane region" description="Helical" evidence="1">
    <location>
        <begin position="21"/>
        <end position="43"/>
    </location>
</feature>
<feature type="transmembrane region" description="Helical" evidence="1">
    <location>
        <begin position="105"/>
        <end position="125"/>
    </location>
</feature>
<dbReference type="PANTHER" id="PTHR33133">
    <property type="entry name" value="OS08G0107100 PROTEIN-RELATED"/>
    <property type="match status" value="1"/>
</dbReference>
<feature type="transmembrane region" description="Helical" evidence="1">
    <location>
        <begin position="63"/>
        <end position="84"/>
    </location>
</feature>
<keyword evidence="3" id="KW-1185">Reference proteome</keyword>
<feature type="transmembrane region" description="Helical" evidence="1">
    <location>
        <begin position="137"/>
        <end position="156"/>
    </location>
</feature>
<sequence length="253" mass="27942">MRKSSITDSLHPQLAMKSSSSSLSNFSMVLLVFFSSSLLLLINNKASHRQSETVGSALEPFNFIVSRVSAIVMAYLSFMVYHGIHPSLENLHRGLQKSWKQTTITMMYIELLNTASASLLLMLASLGRSAEGAASEIAVIAGAVFLISWLAPLLFMHSDAACKISLIVSVAEEGCKGERALERASELVKERKVVGFCLMVLTVIIDHAVSKMCRFGSAFNLVQLLPMFFTYLVYTSFYYDSKKKCCLKGEKIL</sequence>
<organism evidence="2 3">
    <name type="scientific">Platanthera zijinensis</name>
    <dbReference type="NCBI Taxonomy" id="2320716"/>
    <lineage>
        <taxon>Eukaryota</taxon>
        <taxon>Viridiplantae</taxon>
        <taxon>Streptophyta</taxon>
        <taxon>Embryophyta</taxon>
        <taxon>Tracheophyta</taxon>
        <taxon>Spermatophyta</taxon>
        <taxon>Magnoliopsida</taxon>
        <taxon>Liliopsida</taxon>
        <taxon>Asparagales</taxon>
        <taxon>Orchidaceae</taxon>
        <taxon>Orchidoideae</taxon>
        <taxon>Orchideae</taxon>
        <taxon>Orchidinae</taxon>
        <taxon>Platanthera</taxon>
    </lineage>
</organism>
<dbReference type="Proteomes" id="UP001418222">
    <property type="component" value="Unassembled WGS sequence"/>
</dbReference>
<dbReference type="PANTHER" id="PTHR33133:SF14">
    <property type="entry name" value="OS06G0653700 PROTEIN"/>
    <property type="match status" value="1"/>
</dbReference>
<gene>
    <name evidence="2" type="ORF">KSP39_PZI002381</name>
</gene>
<reference evidence="2 3" key="1">
    <citation type="journal article" date="2022" name="Nat. Plants">
        <title>Genomes of leafy and leafless Platanthera orchids illuminate the evolution of mycoheterotrophy.</title>
        <authorList>
            <person name="Li M.H."/>
            <person name="Liu K.W."/>
            <person name="Li Z."/>
            <person name="Lu H.C."/>
            <person name="Ye Q.L."/>
            <person name="Zhang D."/>
            <person name="Wang J.Y."/>
            <person name="Li Y.F."/>
            <person name="Zhong Z.M."/>
            <person name="Liu X."/>
            <person name="Yu X."/>
            <person name="Liu D.K."/>
            <person name="Tu X.D."/>
            <person name="Liu B."/>
            <person name="Hao Y."/>
            <person name="Liao X.Y."/>
            <person name="Jiang Y.T."/>
            <person name="Sun W.H."/>
            <person name="Chen J."/>
            <person name="Chen Y.Q."/>
            <person name="Ai Y."/>
            <person name="Zhai J.W."/>
            <person name="Wu S.S."/>
            <person name="Zhou Z."/>
            <person name="Hsiao Y.Y."/>
            <person name="Wu W.L."/>
            <person name="Chen Y.Y."/>
            <person name="Lin Y.F."/>
            <person name="Hsu J.L."/>
            <person name="Li C.Y."/>
            <person name="Wang Z.W."/>
            <person name="Zhao X."/>
            <person name="Zhong W.Y."/>
            <person name="Ma X.K."/>
            <person name="Ma L."/>
            <person name="Huang J."/>
            <person name="Chen G.Z."/>
            <person name="Huang M.Z."/>
            <person name="Huang L."/>
            <person name="Peng D.H."/>
            <person name="Luo Y.B."/>
            <person name="Zou S.Q."/>
            <person name="Chen S.P."/>
            <person name="Lan S."/>
            <person name="Tsai W.C."/>
            <person name="Van de Peer Y."/>
            <person name="Liu Z.J."/>
        </authorList>
    </citation>
    <scope>NUCLEOTIDE SEQUENCE [LARGE SCALE GENOMIC DNA]</scope>
    <source>
        <strain evidence="2">Lor287</strain>
    </source>
</reference>
<evidence type="ECO:0000313" key="2">
    <source>
        <dbReference type="EMBL" id="KAK8953839.1"/>
    </source>
</evidence>
<name>A0AAP0BYR2_9ASPA</name>
<comment type="caution">
    <text evidence="2">The sequence shown here is derived from an EMBL/GenBank/DDBJ whole genome shotgun (WGS) entry which is preliminary data.</text>
</comment>
<evidence type="ECO:0000256" key="1">
    <source>
        <dbReference type="SAM" id="Phobius"/>
    </source>
</evidence>
<keyword evidence="1" id="KW-0472">Membrane</keyword>
<keyword evidence="1" id="KW-0812">Transmembrane</keyword>
<proteinExistence type="predicted"/>
<evidence type="ECO:0000313" key="3">
    <source>
        <dbReference type="Proteomes" id="UP001418222"/>
    </source>
</evidence>
<keyword evidence="1" id="KW-1133">Transmembrane helix</keyword>
<dbReference type="AlphaFoldDB" id="A0AAP0BYR2"/>